<dbReference type="Gramene" id="Solyc05g025870.3.1">
    <property type="protein sequence ID" value="Solyc05g025870.3.1"/>
    <property type="gene ID" value="Solyc05g025870.3"/>
</dbReference>
<evidence type="ECO:0000313" key="2">
    <source>
        <dbReference type="Proteomes" id="UP000004994"/>
    </source>
</evidence>
<dbReference type="PaxDb" id="4081-Solyc05g025870.2.1"/>
<name>A0A3Q7HCA5_SOLLC</name>
<sequence>MKMEAFSTQNKGYYAETTVVTYRRNKKDCDDASQSLRALLLFYLSNQVVPTEKESATTNNYKVIRTALYLYHVQ</sequence>
<evidence type="ECO:0000313" key="1">
    <source>
        <dbReference type="EnsemblPlants" id="Solyc05g025870.3.1"/>
    </source>
</evidence>
<dbReference type="AlphaFoldDB" id="A0A3Q7HCA5"/>
<dbReference type="Proteomes" id="UP000004994">
    <property type="component" value="Chromosome 5"/>
</dbReference>
<dbReference type="InParanoid" id="A0A3Q7HCA5"/>
<keyword evidence="2" id="KW-1185">Reference proteome</keyword>
<organism evidence="1">
    <name type="scientific">Solanum lycopersicum</name>
    <name type="common">Tomato</name>
    <name type="synonym">Lycopersicon esculentum</name>
    <dbReference type="NCBI Taxonomy" id="4081"/>
    <lineage>
        <taxon>Eukaryota</taxon>
        <taxon>Viridiplantae</taxon>
        <taxon>Streptophyta</taxon>
        <taxon>Embryophyta</taxon>
        <taxon>Tracheophyta</taxon>
        <taxon>Spermatophyta</taxon>
        <taxon>Magnoliopsida</taxon>
        <taxon>eudicotyledons</taxon>
        <taxon>Gunneridae</taxon>
        <taxon>Pentapetalae</taxon>
        <taxon>asterids</taxon>
        <taxon>lamiids</taxon>
        <taxon>Solanales</taxon>
        <taxon>Solanaceae</taxon>
        <taxon>Solanoideae</taxon>
        <taxon>Solaneae</taxon>
        <taxon>Solanum</taxon>
        <taxon>Solanum subgen. Lycopersicon</taxon>
    </lineage>
</organism>
<accession>A0A3Q7HCA5</accession>
<reference evidence="1" key="2">
    <citation type="submission" date="2019-01" db="UniProtKB">
        <authorList>
            <consortium name="EnsemblPlants"/>
        </authorList>
    </citation>
    <scope>IDENTIFICATION</scope>
    <source>
        <strain evidence="1">cv. Heinz 1706</strain>
    </source>
</reference>
<protein>
    <submittedName>
        <fullName evidence="1">Uncharacterized protein</fullName>
    </submittedName>
</protein>
<dbReference type="EnsemblPlants" id="Solyc05g025870.3.1">
    <property type="protein sequence ID" value="Solyc05g025870.3.1"/>
    <property type="gene ID" value="Solyc05g025870.3"/>
</dbReference>
<dbReference type="SMR" id="A0A3Q7HCA5"/>
<proteinExistence type="predicted"/>
<reference evidence="1" key="1">
    <citation type="journal article" date="2012" name="Nature">
        <title>The tomato genome sequence provides insights into fleshy fruit evolution.</title>
        <authorList>
            <consortium name="Tomato Genome Consortium"/>
        </authorList>
    </citation>
    <scope>NUCLEOTIDE SEQUENCE [LARGE SCALE GENOMIC DNA]</scope>
    <source>
        <strain evidence="1">cv. Heinz 1706</strain>
    </source>
</reference>